<accession>A0A1J7I448</accession>
<evidence type="ECO:0000256" key="1">
    <source>
        <dbReference type="SAM" id="MobiDB-lite"/>
    </source>
</evidence>
<feature type="compositionally biased region" description="Low complexity" evidence="1">
    <location>
        <begin position="245"/>
        <end position="256"/>
    </location>
</feature>
<keyword evidence="4" id="KW-1185">Reference proteome</keyword>
<dbReference type="EMBL" id="KV875127">
    <property type="protein sequence ID" value="OIW22261.1"/>
    <property type="molecule type" value="Genomic_DNA"/>
</dbReference>
<sequence length="534" mass="58315">MAQRNRRNRLRFDPDPSDDDDQDDDDQDDDDQDDDEVDYSALELSVLLRRRGRRPSTQGLELCFHRPWASTAGTLRLHFGADPDQPASIEFDDPTGPPGHVPESYLRAHPPDAPGFIVRYDAVRLFPVDDDDDDDEGRDVLRLGHGHNHNHNHDASSPQPQPLEFIRRLAIVVGGLYILLCIVFSAKARLMRPTPLLSTTECVVDTTELPLFSQTDNIFLSYASVPRVVIFGESGATCGPDDDTATTPDSTGTTRTQCRPRDGPVYPQHDDAVDVAALPLPTTAYRLCETSSDGRFVPETVFLEDLANIVLQVGNDLRRLADAGPMDFRFTRLATVAPGTTVSSTQFRWSTEPGGGGFIGSHAALPAVARPRGSNDKTARGYANPWMPASTAPDGSTQPTARPPSPLGIRSQDPPLDELCDAVVRQVRALGRQHVQATQSLLATVATQAQVAYLSHVDALDDLVDYALDDDPADNRTNSDRARLLHNRREELRTGDGATVRDVTTTVHPLDSPETPPASAVSSWSCLNPNSVIC</sequence>
<evidence type="ECO:0000313" key="4">
    <source>
        <dbReference type="Proteomes" id="UP000182658"/>
    </source>
</evidence>
<protein>
    <submittedName>
        <fullName evidence="3">Uncharacterized protein</fullName>
    </submittedName>
</protein>
<feature type="region of interest" description="Disordered" evidence="1">
    <location>
        <begin position="1"/>
        <end position="38"/>
    </location>
</feature>
<proteinExistence type="predicted"/>
<evidence type="ECO:0000313" key="3">
    <source>
        <dbReference type="EMBL" id="OIW22261.1"/>
    </source>
</evidence>
<keyword evidence="2" id="KW-0812">Transmembrane</keyword>
<dbReference type="AlphaFoldDB" id="A0A1J7I448"/>
<dbReference type="InParanoid" id="A0A1J7I448"/>
<keyword evidence="2" id="KW-1133">Transmembrane helix</keyword>
<dbReference type="OrthoDB" id="5102246at2759"/>
<reference evidence="3 4" key="1">
    <citation type="submission" date="2016-10" db="EMBL/GenBank/DDBJ databases">
        <title>Draft genome sequence of Coniochaeta ligniaria NRRL30616, a lignocellulolytic fungus for bioabatement of inhibitors in plant biomass hydrolysates.</title>
        <authorList>
            <consortium name="DOE Joint Genome Institute"/>
            <person name="Jimenez D.J."/>
            <person name="Hector R.E."/>
            <person name="Riley R."/>
            <person name="Sun H."/>
            <person name="Grigoriev I.V."/>
            <person name="Van Elsas J.D."/>
            <person name="Nichols N.N."/>
        </authorList>
    </citation>
    <scope>NUCLEOTIDE SEQUENCE [LARGE SCALE GENOMIC DNA]</scope>
    <source>
        <strain evidence="3 4">NRRL 30616</strain>
    </source>
</reference>
<gene>
    <name evidence="3" type="ORF">CONLIGDRAFT_278948</name>
</gene>
<organism evidence="3 4">
    <name type="scientific">Coniochaeta ligniaria NRRL 30616</name>
    <dbReference type="NCBI Taxonomy" id="1408157"/>
    <lineage>
        <taxon>Eukaryota</taxon>
        <taxon>Fungi</taxon>
        <taxon>Dikarya</taxon>
        <taxon>Ascomycota</taxon>
        <taxon>Pezizomycotina</taxon>
        <taxon>Sordariomycetes</taxon>
        <taxon>Sordariomycetidae</taxon>
        <taxon>Coniochaetales</taxon>
        <taxon>Coniochaetaceae</taxon>
        <taxon>Coniochaeta</taxon>
    </lineage>
</organism>
<feature type="transmembrane region" description="Helical" evidence="2">
    <location>
        <begin position="169"/>
        <end position="186"/>
    </location>
</feature>
<dbReference type="Proteomes" id="UP000182658">
    <property type="component" value="Unassembled WGS sequence"/>
</dbReference>
<keyword evidence="2" id="KW-0472">Membrane</keyword>
<evidence type="ECO:0000256" key="2">
    <source>
        <dbReference type="SAM" id="Phobius"/>
    </source>
</evidence>
<feature type="region of interest" description="Disordered" evidence="1">
    <location>
        <begin position="371"/>
        <end position="411"/>
    </location>
</feature>
<feature type="region of interest" description="Disordered" evidence="1">
    <location>
        <begin position="238"/>
        <end position="264"/>
    </location>
</feature>
<name>A0A1J7I448_9PEZI</name>
<feature type="compositionally biased region" description="Acidic residues" evidence="1">
    <location>
        <begin position="15"/>
        <end position="38"/>
    </location>
</feature>